<evidence type="ECO:0000259" key="4">
    <source>
        <dbReference type="PROSITE" id="PS50887"/>
    </source>
</evidence>
<evidence type="ECO:0000259" key="1">
    <source>
        <dbReference type="PROSITE" id="PS50112"/>
    </source>
</evidence>
<gene>
    <name evidence="5" type="ORF">THMIRHAM_20490</name>
</gene>
<dbReference type="CDD" id="cd01948">
    <property type="entry name" value="EAL"/>
    <property type="match status" value="1"/>
</dbReference>
<dbReference type="NCBIfam" id="TIGR00229">
    <property type="entry name" value="sensory_box"/>
    <property type="match status" value="4"/>
</dbReference>
<feature type="domain" description="PAS" evidence="1">
    <location>
        <begin position="293"/>
        <end position="341"/>
    </location>
</feature>
<evidence type="ECO:0000259" key="2">
    <source>
        <dbReference type="PROSITE" id="PS50113"/>
    </source>
</evidence>
<organism evidence="5 6">
    <name type="scientific">Thiomicrorhabdus immobilis</name>
    <dbReference type="NCBI Taxonomy" id="2791037"/>
    <lineage>
        <taxon>Bacteria</taxon>
        <taxon>Pseudomonadati</taxon>
        <taxon>Pseudomonadota</taxon>
        <taxon>Gammaproteobacteria</taxon>
        <taxon>Thiotrichales</taxon>
        <taxon>Piscirickettsiaceae</taxon>
        <taxon>Thiomicrorhabdus</taxon>
    </lineage>
</organism>
<dbReference type="PROSITE" id="PS50883">
    <property type="entry name" value="EAL"/>
    <property type="match status" value="1"/>
</dbReference>
<accession>A0ABN6D2P8</accession>
<sequence>MSHQNPLKNELYQYLQSSTEGFDQFADQVFDGVWIWNLENPEEHWMSPKFWEFLGYAPNETNDSIDFWKKSIHPEDQQLIETCLNKHVEGIETDIDQAIRYLHKDGSTVYIRYRGFSIKNEDGKPYRMIGIHSNLTEFIDLKNSLNNDYIHIKERLNLALDGSQDGVWDWNLETNEVFYSPRWKSILGYKDHELSNAFSTWEKLLHPDDLETTKEYVQKFLESGEISFETRFRMQHKDGHYVPLLSRARKALIPNQKSNLQFTHLIGTHVDLSDIIEVQEQLNQQIEITNTYLNTTSALMIALDTDANITMLNKKAEEVLGVSEASLQGKSWFKQKFLPEEIHSKFKAVHRDFINQKIDLSKPVDHELITHNGERRMFTWSNTLLKDKKGQVIGSLSSAIDITERNQIQQKLEKSESLLIEAQKLAQLGHYTLDIAQNHWGCSTELDIMFGIDDNYPKTIQSWLEIIHPEHRQMMEDYFQKEVITERKPFDKEYKVINQDSQESLWVHGKGTLKFDELDNPIEMFGTIQNISKQKQIQDKLTLASNVYKSANEGIMVTDNQGNIVDVNSAFTKITGYSKLEVYGKKPSILNSGIHPQEFYQELWQTLLKTGSWKGEVWNRRKNGEVYPEMITISTIKDENNQIQNYLALFSDITLQKGNESKLKKLAHFDSLTGLPNRSMFTEKLNQAIIQADIENKFISLAFLDLDGFKQINDSLGHEIGDQLLKIIGSRYSQEARETDIVARLGGDEFVILLNKIDNVEQSLTIYDRFLEATRKPIVIDGNKLEVSCSIGIAYYPQALPVDSDQLIRQADNAMYQAKISGKNSYHIFDDEQDQVVRKLHQKIIAINQAISNNEFVLFYQPKIDMRNKKIIGVEALIRWQHPQEGLLPPADFLPAIEKNTTSILLDKWVIEQAFMQSKKWVVEGINIPISVNLGAQILQNFRLIEFLEEMMYRHPEVSPDLIELEVLESSALKDMKHASLLMKTCEELGFRVSIDDFGTGYSSLEYLKTLPVTYLKIDQSFVRDMLVDTGDLAILKAVIGLAEAFGMQTIAEGVETDKHCEQLIELGCHIGQGYGIAKPMPTEAFEAWLKH</sequence>
<dbReference type="Gene3D" id="3.30.70.270">
    <property type="match status" value="1"/>
</dbReference>
<dbReference type="Pfam" id="PF08447">
    <property type="entry name" value="PAS_3"/>
    <property type="match status" value="3"/>
</dbReference>
<reference evidence="5" key="1">
    <citation type="journal article" date="2022" name="Arch. Microbiol.">
        <title>Thiomicrorhabdus immobilis sp. nov., a mesophilic sulfur-oxidizing bacterium isolated from sediment of a brackish lake in northern Japan.</title>
        <authorList>
            <person name="Kojima H."/>
            <person name="Mochizuki J."/>
            <person name="Kanda M."/>
            <person name="Watanabe T."/>
            <person name="Fukui M."/>
        </authorList>
    </citation>
    <scope>NUCLEOTIDE SEQUENCE</scope>
    <source>
        <strain evidence="5">Am19</strain>
    </source>
</reference>
<name>A0ABN6D2P8_9GAMM</name>
<dbReference type="SMART" id="SM00267">
    <property type="entry name" value="GGDEF"/>
    <property type="match status" value="1"/>
</dbReference>
<feature type="domain" description="PAC" evidence="2">
    <location>
        <begin position="362"/>
        <end position="414"/>
    </location>
</feature>
<dbReference type="SUPFAM" id="SSF141868">
    <property type="entry name" value="EAL domain-like"/>
    <property type="match status" value="1"/>
</dbReference>
<dbReference type="Pfam" id="PF13426">
    <property type="entry name" value="PAS_9"/>
    <property type="match status" value="1"/>
</dbReference>
<dbReference type="Pfam" id="PF00990">
    <property type="entry name" value="GGDEF"/>
    <property type="match status" value="1"/>
</dbReference>
<dbReference type="CDD" id="cd01949">
    <property type="entry name" value="GGDEF"/>
    <property type="match status" value="1"/>
</dbReference>
<dbReference type="SMART" id="SM00052">
    <property type="entry name" value="EAL"/>
    <property type="match status" value="1"/>
</dbReference>
<dbReference type="SUPFAM" id="SSF55785">
    <property type="entry name" value="PYP-like sensor domain (PAS domain)"/>
    <property type="match status" value="5"/>
</dbReference>
<dbReference type="Proteomes" id="UP001054820">
    <property type="component" value="Chromosome"/>
</dbReference>
<dbReference type="InterPro" id="IPR000160">
    <property type="entry name" value="GGDEF_dom"/>
</dbReference>
<feature type="domain" description="EAL" evidence="3">
    <location>
        <begin position="840"/>
        <end position="1092"/>
    </location>
</feature>
<dbReference type="InterPro" id="IPR013655">
    <property type="entry name" value="PAS_fold_3"/>
</dbReference>
<dbReference type="InterPro" id="IPR013656">
    <property type="entry name" value="PAS_4"/>
</dbReference>
<dbReference type="PROSITE" id="PS50112">
    <property type="entry name" value="PAS"/>
    <property type="match status" value="3"/>
</dbReference>
<protein>
    <submittedName>
        <fullName evidence="5">Uncharacterized protein</fullName>
    </submittedName>
</protein>
<dbReference type="PROSITE" id="PS50887">
    <property type="entry name" value="GGDEF"/>
    <property type="match status" value="1"/>
</dbReference>
<dbReference type="PANTHER" id="PTHR44757:SF2">
    <property type="entry name" value="BIOFILM ARCHITECTURE MAINTENANCE PROTEIN MBAA"/>
    <property type="match status" value="1"/>
</dbReference>
<dbReference type="Gene3D" id="2.10.70.100">
    <property type="match status" value="1"/>
</dbReference>
<keyword evidence="6" id="KW-1185">Reference proteome</keyword>
<dbReference type="InterPro" id="IPR000014">
    <property type="entry name" value="PAS"/>
</dbReference>
<dbReference type="Gene3D" id="3.30.450.20">
    <property type="entry name" value="PAS domain"/>
    <property type="match status" value="5"/>
</dbReference>
<dbReference type="SUPFAM" id="SSF55073">
    <property type="entry name" value="Nucleotide cyclase"/>
    <property type="match status" value="1"/>
</dbReference>
<evidence type="ECO:0000313" key="6">
    <source>
        <dbReference type="Proteomes" id="UP001054820"/>
    </source>
</evidence>
<dbReference type="SMART" id="SM00086">
    <property type="entry name" value="PAC"/>
    <property type="match status" value="5"/>
</dbReference>
<proteinExistence type="predicted"/>
<dbReference type="InterPro" id="IPR043128">
    <property type="entry name" value="Rev_trsase/Diguanyl_cyclase"/>
</dbReference>
<dbReference type="InterPro" id="IPR035965">
    <property type="entry name" value="PAS-like_dom_sf"/>
</dbReference>
<feature type="domain" description="PAS" evidence="1">
    <location>
        <begin position="152"/>
        <end position="224"/>
    </location>
</feature>
<evidence type="ECO:0000313" key="5">
    <source>
        <dbReference type="EMBL" id="BCN94264.1"/>
    </source>
</evidence>
<dbReference type="InterPro" id="IPR000700">
    <property type="entry name" value="PAS-assoc_C"/>
</dbReference>
<dbReference type="Gene3D" id="3.20.20.450">
    <property type="entry name" value="EAL domain"/>
    <property type="match status" value="1"/>
</dbReference>
<dbReference type="Pfam" id="PF08448">
    <property type="entry name" value="PAS_4"/>
    <property type="match status" value="1"/>
</dbReference>
<dbReference type="InterPro" id="IPR035919">
    <property type="entry name" value="EAL_sf"/>
</dbReference>
<dbReference type="EMBL" id="AP024202">
    <property type="protein sequence ID" value="BCN94264.1"/>
    <property type="molecule type" value="Genomic_DNA"/>
</dbReference>
<feature type="domain" description="PAS" evidence="1">
    <location>
        <begin position="540"/>
        <end position="598"/>
    </location>
</feature>
<dbReference type="PANTHER" id="PTHR44757">
    <property type="entry name" value="DIGUANYLATE CYCLASE DGCP"/>
    <property type="match status" value="1"/>
</dbReference>
<evidence type="ECO:0000259" key="3">
    <source>
        <dbReference type="PROSITE" id="PS50883"/>
    </source>
</evidence>
<dbReference type="InterPro" id="IPR029787">
    <property type="entry name" value="Nucleotide_cyclase"/>
</dbReference>
<dbReference type="InterPro" id="IPR001633">
    <property type="entry name" value="EAL_dom"/>
</dbReference>
<dbReference type="InterPro" id="IPR001610">
    <property type="entry name" value="PAC"/>
</dbReference>
<feature type="domain" description="GGDEF" evidence="4">
    <location>
        <begin position="697"/>
        <end position="831"/>
    </location>
</feature>
<dbReference type="PROSITE" id="PS50113">
    <property type="entry name" value="PAC"/>
    <property type="match status" value="5"/>
</dbReference>
<dbReference type="SMART" id="SM00091">
    <property type="entry name" value="PAS"/>
    <property type="match status" value="5"/>
</dbReference>
<dbReference type="InterPro" id="IPR052155">
    <property type="entry name" value="Biofilm_reg_signaling"/>
</dbReference>
<feature type="domain" description="PAC" evidence="2">
    <location>
        <begin position="613"/>
        <end position="665"/>
    </location>
</feature>
<dbReference type="CDD" id="cd00130">
    <property type="entry name" value="PAS"/>
    <property type="match status" value="4"/>
</dbReference>
<feature type="domain" description="PAC" evidence="2">
    <location>
        <begin position="228"/>
        <end position="284"/>
    </location>
</feature>
<dbReference type="RefSeq" id="WP_237261731.1">
    <property type="nucleotide sequence ID" value="NZ_AP024202.1"/>
</dbReference>
<feature type="domain" description="PAC" evidence="2">
    <location>
        <begin position="95"/>
        <end position="147"/>
    </location>
</feature>
<dbReference type="Pfam" id="PF00563">
    <property type="entry name" value="EAL"/>
    <property type="match status" value="1"/>
</dbReference>
<feature type="domain" description="PAC" evidence="2">
    <location>
        <begin position="490"/>
        <end position="543"/>
    </location>
</feature>
<dbReference type="NCBIfam" id="TIGR00254">
    <property type="entry name" value="GGDEF"/>
    <property type="match status" value="1"/>
</dbReference>